<gene>
    <name evidence="4" type="ORF">DM484_20525</name>
</gene>
<dbReference type="EMBL" id="QJPH01000414">
    <property type="protein sequence ID" value="PZN74729.1"/>
    <property type="molecule type" value="Genomic_DNA"/>
</dbReference>
<dbReference type="Proteomes" id="UP000249396">
    <property type="component" value="Unassembled WGS sequence"/>
</dbReference>
<comment type="caution">
    <text evidence="4">The sequence shown here is derived from an EMBL/GenBank/DDBJ whole genome shotgun (WGS) entry which is preliminary data.</text>
</comment>
<evidence type="ECO:0000256" key="2">
    <source>
        <dbReference type="SAM" id="Phobius"/>
    </source>
</evidence>
<organism evidence="4 5">
    <name type="scientific">Candidatus Methylumidiphilus alinenensis</name>
    <dbReference type="NCBI Taxonomy" id="2202197"/>
    <lineage>
        <taxon>Bacteria</taxon>
        <taxon>Pseudomonadati</taxon>
        <taxon>Pseudomonadota</taxon>
        <taxon>Gammaproteobacteria</taxon>
        <taxon>Methylococcales</taxon>
        <taxon>Candidatus Methylumidiphilus</taxon>
    </lineage>
</organism>
<evidence type="ECO:0000313" key="4">
    <source>
        <dbReference type="EMBL" id="PZN74729.1"/>
    </source>
</evidence>
<dbReference type="Pfam" id="PF13672">
    <property type="entry name" value="PP2C_2"/>
    <property type="match status" value="1"/>
</dbReference>
<dbReference type="CDD" id="cd00143">
    <property type="entry name" value="PP2Cc"/>
    <property type="match status" value="1"/>
</dbReference>
<feature type="region of interest" description="Disordered" evidence="1">
    <location>
        <begin position="327"/>
        <end position="355"/>
    </location>
</feature>
<dbReference type="InterPro" id="IPR036457">
    <property type="entry name" value="PPM-type-like_dom_sf"/>
</dbReference>
<name>A0A2W4QXB3_9GAMM</name>
<evidence type="ECO:0000259" key="3">
    <source>
        <dbReference type="PROSITE" id="PS51746"/>
    </source>
</evidence>
<evidence type="ECO:0000256" key="1">
    <source>
        <dbReference type="SAM" id="MobiDB-lite"/>
    </source>
</evidence>
<keyword evidence="2" id="KW-0472">Membrane</keyword>
<feature type="domain" description="PPM-type phosphatase" evidence="3">
    <location>
        <begin position="14"/>
        <end position="257"/>
    </location>
</feature>
<dbReference type="SUPFAM" id="SSF81606">
    <property type="entry name" value="PP2C-like"/>
    <property type="match status" value="1"/>
</dbReference>
<keyword evidence="2" id="KW-0812">Transmembrane</keyword>
<dbReference type="PROSITE" id="PS51746">
    <property type="entry name" value="PPM_2"/>
    <property type="match status" value="1"/>
</dbReference>
<dbReference type="SMART" id="SM00331">
    <property type="entry name" value="PP2C_SIG"/>
    <property type="match status" value="1"/>
</dbReference>
<dbReference type="Gene3D" id="3.60.40.10">
    <property type="entry name" value="PPM-type phosphatase domain"/>
    <property type="match status" value="1"/>
</dbReference>
<evidence type="ECO:0000313" key="5">
    <source>
        <dbReference type="Proteomes" id="UP000249396"/>
    </source>
</evidence>
<reference evidence="4 5" key="1">
    <citation type="journal article" date="2018" name="Aquat. Microb. Ecol.">
        <title>Gammaproteobacterial methanotrophs dominate.</title>
        <authorList>
            <person name="Rissanen A.J."/>
            <person name="Saarenheimo J."/>
            <person name="Tiirola M."/>
            <person name="Peura S."/>
            <person name="Aalto S.L."/>
            <person name="Karvinen A."/>
            <person name="Nykanen H."/>
        </authorList>
    </citation>
    <scope>NUCLEOTIDE SEQUENCE [LARGE SCALE GENOMIC DNA]</scope>
    <source>
        <strain evidence="4">AMbin10</strain>
    </source>
</reference>
<sequence>MTVVVGIKLGGAQILGKREEQQDAIAFSDKEDREFVEHGGILAVVADGIGGHAHGGGASRRAVMAFRRDYNAKPRMASIPDALNHAMDQANQAVLKFAENKGVSDNCGTTLIATVVHPDSSSLYWCGVGDSRLYFFRNGQIAQFTSDANYGSQLIKKVARGDLSREGLSLEGNHYKLTSYLGIRKLVNIDHSIRPFPLHEGDILLLCTDGVYQALTTEELVECLLDEPELASEKLVQMVLKKDFENQDNATVAILAYGFIESKRIVLPKTTTINQSNEAESKNEKTKASPTIKIGRSLLWGIIAFGLLILTVLAWLSLKNDNADEENKAGTIRTPVLKQSVEPKKPRPNNVLKTK</sequence>
<proteinExistence type="predicted"/>
<keyword evidence="2" id="KW-1133">Transmembrane helix</keyword>
<feature type="transmembrane region" description="Helical" evidence="2">
    <location>
        <begin position="298"/>
        <end position="318"/>
    </location>
</feature>
<protein>
    <recommendedName>
        <fullName evidence="3">PPM-type phosphatase domain-containing protein</fullName>
    </recommendedName>
</protein>
<accession>A0A2W4QXB3</accession>
<dbReference type="SMART" id="SM00332">
    <property type="entry name" value="PP2Cc"/>
    <property type="match status" value="1"/>
</dbReference>
<dbReference type="InterPro" id="IPR001932">
    <property type="entry name" value="PPM-type_phosphatase-like_dom"/>
</dbReference>
<dbReference type="AlphaFoldDB" id="A0A2W4QXB3"/>